<evidence type="ECO:0000259" key="2">
    <source>
        <dbReference type="Pfam" id="PF22308"/>
    </source>
</evidence>
<dbReference type="Pfam" id="PF22308">
    <property type="entry name" value="DUF6969"/>
    <property type="match status" value="1"/>
</dbReference>
<feature type="compositionally biased region" description="Polar residues" evidence="1">
    <location>
        <begin position="13"/>
        <end position="26"/>
    </location>
</feature>
<comment type="caution">
    <text evidence="3">The sequence shown here is derived from an EMBL/GenBank/DDBJ whole genome shotgun (WGS) entry which is preliminary data.</text>
</comment>
<dbReference type="InterPro" id="IPR054242">
    <property type="entry name" value="DUF6969"/>
</dbReference>
<dbReference type="Proteomes" id="UP001189616">
    <property type="component" value="Unassembled WGS sequence"/>
</dbReference>
<gene>
    <name evidence="3" type="ORF">LMG7141_01510</name>
</gene>
<proteinExistence type="predicted"/>
<feature type="domain" description="DUF6969" evidence="2">
    <location>
        <begin position="34"/>
        <end position="234"/>
    </location>
</feature>
<feature type="region of interest" description="Disordered" evidence="1">
    <location>
        <begin position="1"/>
        <end position="29"/>
    </location>
</feature>
<protein>
    <recommendedName>
        <fullName evidence="2">DUF6969 domain-containing protein</fullName>
    </recommendedName>
</protein>
<name>A0ABM9J6U1_9RALS</name>
<organism evidence="3 4">
    <name type="scientific">Ralstonia condita</name>
    <dbReference type="NCBI Taxonomy" id="3058600"/>
    <lineage>
        <taxon>Bacteria</taxon>
        <taxon>Pseudomonadati</taxon>
        <taxon>Pseudomonadota</taxon>
        <taxon>Betaproteobacteria</taxon>
        <taxon>Burkholderiales</taxon>
        <taxon>Burkholderiaceae</taxon>
        <taxon>Ralstonia</taxon>
    </lineage>
</organism>
<evidence type="ECO:0000256" key="1">
    <source>
        <dbReference type="SAM" id="MobiDB-lite"/>
    </source>
</evidence>
<evidence type="ECO:0000313" key="4">
    <source>
        <dbReference type="Proteomes" id="UP001189616"/>
    </source>
</evidence>
<sequence>MRAEMRSQRRSPKLTSVTRARRSTSPVGDAARVAGSRILDVYAGLAQRGQHLLGNLLHGQPPRQWAHYPEDDAIDANSGYQWFYHSHAPEDRSGAAEHGHIHVFARRNVWSRRLYSKRELAFAELCGGANPQVSTRHLLAIGFDAKGLPLSLFTVNSWVTGDLMLSAETTAELLDQMSLDTGNTDVDAVIVSLVRLFRTEILDLLTRRDEALFGFKGRDVLSDESLEVLSERSIDVDSKLEQLCGP</sequence>
<evidence type="ECO:0000313" key="3">
    <source>
        <dbReference type="EMBL" id="CAJ0784400.1"/>
    </source>
</evidence>
<accession>A0ABM9J6U1</accession>
<keyword evidence="4" id="KW-1185">Reference proteome</keyword>
<dbReference type="EMBL" id="CATYWO010000002">
    <property type="protein sequence ID" value="CAJ0784400.1"/>
    <property type="molecule type" value="Genomic_DNA"/>
</dbReference>
<reference evidence="3 4" key="1">
    <citation type="submission" date="2023-07" db="EMBL/GenBank/DDBJ databases">
        <authorList>
            <person name="Peeters C."/>
        </authorList>
    </citation>
    <scope>NUCLEOTIDE SEQUENCE [LARGE SCALE GENOMIC DNA]</scope>
    <source>
        <strain evidence="3 4">LMG 7141</strain>
    </source>
</reference>